<comment type="cofactor">
    <cofactor evidence="1">
        <name>Zn(2+)</name>
        <dbReference type="ChEBI" id="CHEBI:29105"/>
    </cofactor>
</comment>
<dbReference type="GO" id="GO:0043103">
    <property type="term" value="P:hypoxanthine salvage"/>
    <property type="evidence" value="ECO:0007669"/>
    <property type="project" value="TreeGrafter"/>
</dbReference>
<dbReference type="GO" id="GO:0006154">
    <property type="term" value="P:adenosine catabolic process"/>
    <property type="evidence" value="ECO:0007669"/>
    <property type="project" value="TreeGrafter"/>
</dbReference>
<dbReference type="HOGENOM" id="CLU_573569_0_0_0"/>
<sequence>MRGKLVLGLLIALTSVAVADEKGAERAFERAKRTEPELIAFLKRVPKGGDLHNHASGAYYTDGMLDAAIQQGLFFDPATSRFGTDSTKVPAKNLLTNNALLYQFLNAASMRGWTGEAQSGHDHFFETFGIFGGALNAVPEEEFFAEVIGRAKRQNLQYMELMAGPSPSDALNEYFKDTPSSADMARALDILRPRLEKLLTATTKNLDEREKLAARIGQRSFTSADEPMTVRWVYSINRLASADSFFANAAAGIFLAAREPRVCAMNMVAPEDHPLSRQNFESQMRMIDFLWRNLGKPNLTLHGGELTTAISPPDAMRDRIRKTIEIGHAKRIGHGVSIAWEDDLDGLFDEMRKLGIAVEICLTSNASILGVSGDRHPLRLYRANGIPVFLNTDDEGVSRSTMTLEWVRAVRDQGMTYRDLKEMARNSIEYSFLPGRSLYEGRNYAQLAGPFQGARAPGWKQTAEAEQMLRASEKMRVQLRLERAFVAFESKYP</sequence>
<evidence type="ECO:0000256" key="3">
    <source>
        <dbReference type="ARBA" id="ARBA00012784"/>
    </source>
</evidence>
<keyword evidence="5" id="KW-0378">Hydrolase</keyword>
<dbReference type="GO" id="GO:0004000">
    <property type="term" value="F:adenosine deaminase activity"/>
    <property type="evidence" value="ECO:0007669"/>
    <property type="project" value="TreeGrafter"/>
</dbReference>
<dbReference type="AlphaFoldDB" id="A0A068NT76"/>
<dbReference type="PANTHER" id="PTHR11409:SF43">
    <property type="entry name" value="ADENOSINE DEAMINASE"/>
    <property type="match status" value="1"/>
</dbReference>
<dbReference type="GO" id="GO:0005829">
    <property type="term" value="C:cytosol"/>
    <property type="evidence" value="ECO:0007669"/>
    <property type="project" value="TreeGrafter"/>
</dbReference>
<dbReference type="KEGG" id="fgi:OP10G_3248"/>
<organism evidence="9 10">
    <name type="scientific">Fimbriimonas ginsengisoli Gsoil 348</name>
    <dbReference type="NCBI Taxonomy" id="661478"/>
    <lineage>
        <taxon>Bacteria</taxon>
        <taxon>Bacillati</taxon>
        <taxon>Armatimonadota</taxon>
        <taxon>Fimbriimonadia</taxon>
        <taxon>Fimbriimonadales</taxon>
        <taxon>Fimbriimonadaceae</taxon>
        <taxon>Fimbriimonas</taxon>
    </lineage>
</organism>
<evidence type="ECO:0000256" key="6">
    <source>
        <dbReference type="ARBA" id="ARBA00022833"/>
    </source>
</evidence>
<evidence type="ECO:0000259" key="8">
    <source>
        <dbReference type="Pfam" id="PF00962"/>
    </source>
</evidence>
<evidence type="ECO:0000256" key="2">
    <source>
        <dbReference type="ARBA" id="ARBA00006676"/>
    </source>
</evidence>
<dbReference type="InterPro" id="IPR006330">
    <property type="entry name" value="Ado/ade_deaminase"/>
</dbReference>
<keyword evidence="6" id="KW-0862">Zinc</keyword>
<dbReference type="SUPFAM" id="SSF51556">
    <property type="entry name" value="Metallo-dependent hydrolases"/>
    <property type="match status" value="1"/>
</dbReference>
<dbReference type="OrthoDB" id="9779574at2"/>
<dbReference type="Proteomes" id="UP000027982">
    <property type="component" value="Chromosome"/>
</dbReference>
<evidence type="ECO:0000256" key="4">
    <source>
        <dbReference type="ARBA" id="ARBA00022723"/>
    </source>
</evidence>
<dbReference type="PANTHER" id="PTHR11409">
    <property type="entry name" value="ADENOSINE DEAMINASE"/>
    <property type="match status" value="1"/>
</dbReference>
<feature type="chain" id="PRO_5001651911" description="adenosine deaminase" evidence="7">
    <location>
        <begin position="20"/>
        <end position="493"/>
    </location>
</feature>
<dbReference type="GO" id="GO:0046872">
    <property type="term" value="F:metal ion binding"/>
    <property type="evidence" value="ECO:0007669"/>
    <property type="project" value="UniProtKB-KW"/>
</dbReference>
<gene>
    <name evidence="9" type="ORF">OP10G_3248</name>
</gene>
<dbReference type="InterPro" id="IPR032466">
    <property type="entry name" value="Metal_Hydrolase"/>
</dbReference>
<keyword evidence="10" id="KW-1185">Reference proteome</keyword>
<evidence type="ECO:0000256" key="7">
    <source>
        <dbReference type="SAM" id="SignalP"/>
    </source>
</evidence>
<dbReference type="eggNOG" id="COG1816">
    <property type="taxonomic scope" value="Bacteria"/>
</dbReference>
<dbReference type="RefSeq" id="WP_025229435.1">
    <property type="nucleotide sequence ID" value="NZ_CP007139.1"/>
</dbReference>
<reference evidence="9 10" key="1">
    <citation type="journal article" date="2014" name="PLoS ONE">
        <title>The first complete genome sequence of the class fimbriimonadia in the phylum armatimonadetes.</title>
        <authorList>
            <person name="Hu Z.Y."/>
            <person name="Wang Y.Z."/>
            <person name="Im W.T."/>
            <person name="Wang S.Y."/>
            <person name="Zhao G.P."/>
            <person name="Zheng H.J."/>
            <person name="Quan Z.X."/>
        </authorList>
    </citation>
    <scope>NUCLEOTIDE SEQUENCE [LARGE SCALE GENOMIC DNA]</scope>
    <source>
        <strain evidence="9">Gsoil 348</strain>
    </source>
</reference>
<feature type="domain" description="Adenosine deaminase" evidence="8">
    <location>
        <begin position="222"/>
        <end position="434"/>
    </location>
</feature>
<dbReference type="STRING" id="661478.OP10G_3248"/>
<proteinExistence type="inferred from homology"/>
<keyword evidence="4" id="KW-0479">Metal-binding</keyword>
<dbReference type="EMBL" id="CP007139">
    <property type="protein sequence ID" value="AIE86616.1"/>
    <property type="molecule type" value="Genomic_DNA"/>
</dbReference>
<dbReference type="Gene3D" id="3.20.20.140">
    <property type="entry name" value="Metal-dependent hydrolases"/>
    <property type="match status" value="1"/>
</dbReference>
<comment type="similarity">
    <text evidence="2">Belongs to the metallo-dependent hydrolases superfamily. Adenosine and AMP deaminases family.</text>
</comment>
<evidence type="ECO:0000313" key="9">
    <source>
        <dbReference type="EMBL" id="AIE86616.1"/>
    </source>
</evidence>
<keyword evidence="7" id="KW-0732">Signal</keyword>
<dbReference type="Pfam" id="PF00962">
    <property type="entry name" value="A_deaminase"/>
    <property type="match status" value="1"/>
</dbReference>
<dbReference type="InterPro" id="IPR001365">
    <property type="entry name" value="A_deaminase_dom"/>
</dbReference>
<evidence type="ECO:0000256" key="1">
    <source>
        <dbReference type="ARBA" id="ARBA00001947"/>
    </source>
</evidence>
<evidence type="ECO:0000313" key="10">
    <source>
        <dbReference type="Proteomes" id="UP000027982"/>
    </source>
</evidence>
<dbReference type="GO" id="GO:0046103">
    <property type="term" value="P:inosine biosynthetic process"/>
    <property type="evidence" value="ECO:0007669"/>
    <property type="project" value="TreeGrafter"/>
</dbReference>
<evidence type="ECO:0000256" key="5">
    <source>
        <dbReference type="ARBA" id="ARBA00022801"/>
    </source>
</evidence>
<protein>
    <recommendedName>
        <fullName evidence="3">adenosine deaminase</fullName>
        <ecNumber evidence="3">3.5.4.4</ecNumber>
    </recommendedName>
</protein>
<dbReference type="EC" id="3.5.4.4" evidence="3"/>
<name>A0A068NT76_FIMGI</name>
<accession>A0A068NT76</accession>
<feature type="signal peptide" evidence="7">
    <location>
        <begin position="1"/>
        <end position="19"/>
    </location>
</feature>